<evidence type="ECO:0000256" key="1">
    <source>
        <dbReference type="SAM" id="MobiDB-lite"/>
    </source>
</evidence>
<gene>
    <name evidence="2" type="ORF">AVDCRST_MAG52-2243</name>
</gene>
<name>A0A6J4IJ75_9ACTN</name>
<feature type="non-terminal residue" evidence="2">
    <location>
        <position position="1"/>
    </location>
</feature>
<protein>
    <submittedName>
        <fullName evidence="2">Putative electron transport protein</fullName>
    </submittedName>
</protein>
<proteinExistence type="predicted"/>
<feature type="compositionally biased region" description="Basic residues" evidence="1">
    <location>
        <begin position="101"/>
        <end position="110"/>
    </location>
</feature>
<feature type="region of interest" description="Disordered" evidence="1">
    <location>
        <begin position="1"/>
        <end position="125"/>
    </location>
</feature>
<evidence type="ECO:0000313" key="2">
    <source>
        <dbReference type="EMBL" id="CAA9253710.1"/>
    </source>
</evidence>
<feature type="compositionally biased region" description="Low complexity" evidence="1">
    <location>
        <begin position="65"/>
        <end position="87"/>
    </location>
</feature>
<sequence>APHRPEHVGGARGRWKRDPGQPGRGRSDGRGGARRRGSAQPDRLLVREPARDAGGLRLRRRRARALGLPALRTPGRAGRAEPAAGTPHGAVQDPPGLRPRAAQRRRRRRSPPGGPHPAAPAPRGL</sequence>
<reference evidence="2" key="1">
    <citation type="submission" date="2020-02" db="EMBL/GenBank/DDBJ databases">
        <authorList>
            <person name="Meier V. D."/>
        </authorList>
    </citation>
    <scope>NUCLEOTIDE SEQUENCE</scope>
    <source>
        <strain evidence="2">AVDCRST_MAG52</strain>
    </source>
</reference>
<organism evidence="2">
    <name type="scientific">uncultured Blastococcus sp</name>
    <dbReference type="NCBI Taxonomy" id="217144"/>
    <lineage>
        <taxon>Bacteria</taxon>
        <taxon>Bacillati</taxon>
        <taxon>Actinomycetota</taxon>
        <taxon>Actinomycetes</taxon>
        <taxon>Geodermatophilales</taxon>
        <taxon>Geodermatophilaceae</taxon>
        <taxon>Blastococcus</taxon>
        <taxon>environmental samples</taxon>
    </lineage>
</organism>
<dbReference type="EMBL" id="CADCTN010000162">
    <property type="protein sequence ID" value="CAA9253710.1"/>
    <property type="molecule type" value="Genomic_DNA"/>
</dbReference>
<feature type="non-terminal residue" evidence="2">
    <location>
        <position position="125"/>
    </location>
</feature>
<dbReference type="AlphaFoldDB" id="A0A6J4IJ75"/>
<accession>A0A6J4IJ75</accession>
<feature type="compositionally biased region" description="Pro residues" evidence="1">
    <location>
        <begin position="112"/>
        <end position="125"/>
    </location>
</feature>